<sequence length="366" mass="40402">MDVCGPINPTTWGGNQYIFQIIDENSRMRFTYPMELKSNCYHHFSKFQKMAENQTGQKIKAIVSDNGGEFINKEFLRLFEENGIIHLPTAPYTPPTKSGSRKGKLVSVGKNTVSSLSFETSISKWAATPSSTGIDCLHPFGCTAVIHLPKERQTLKIGPTGVLCMFLGNVEGHRNFRLYDPESRRNLITHNCTFKDGEAFWPLYSSSFPLNSLSSLSLPSALSLPTDLPVESMSGASELISDPEVEALLDEGEGESPEAVKVCPPQPVEKPLPKGWMYKPVAETAPKDITSVVSMEHISGKHSRQPPNWFAGVVVGMVSCSFGEAMASLKSNAWLNAIARELASLEQHQVVKEVRRGKNQWLLDTT</sequence>
<comment type="catalytic activity">
    <reaction evidence="3">
        <text>DNA(n) + a 2'-deoxyribonucleoside 5'-triphosphate = DNA(n+1) + diphosphate</text>
        <dbReference type="Rhea" id="RHEA:22508"/>
        <dbReference type="Rhea" id="RHEA-COMP:17339"/>
        <dbReference type="Rhea" id="RHEA-COMP:17340"/>
        <dbReference type="ChEBI" id="CHEBI:33019"/>
        <dbReference type="ChEBI" id="CHEBI:61560"/>
        <dbReference type="ChEBI" id="CHEBI:173112"/>
        <dbReference type="EC" id="2.7.7.49"/>
    </reaction>
</comment>
<dbReference type="PANTHER" id="PTHR42648:SF18">
    <property type="entry name" value="RETROTRANSPOSON, UNCLASSIFIED-LIKE PROTEIN"/>
    <property type="match status" value="1"/>
</dbReference>
<dbReference type="GO" id="GO:0015074">
    <property type="term" value="P:DNA integration"/>
    <property type="evidence" value="ECO:0007669"/>
    <property type="project" value="InterPro"/>
</dbReference>
<gene>
    <name evidence="6" type="ORF">O181_034613</name>
</gene>
<dbReference type="InterPro" id="IPR039537">
    <property type="entry name" value="Retrotran_Ty1/copia-like"/>
</dbReference>
<keyword evidence="2" id="KW-0694">RNA-binding</keyword>
<evidence type="ECO:0000256" key="3">
    <source>
        <dbReference type="ARBA" id="ARBA00048173"/>
    </source>
</evidence>
<dbReference type="Gene3D" id="3.30.420.10">
    <property type="entry name" value="Ribonuclease H-like superfamily/Ribonuclease H"/>
    <property type="match status" value="1"/>
</dbReference>
<dbReference type="InterPro" id="IPR012337">
    <property type="entry name" value="RNaseH-like_sf"/>
</dbReference>
<evidence type="ECO:0000313" key="7">
    <source>
        <dbReference type="Proteomes" id="UP000765509"/>
    </source>
</evidence>
<accession>A0A9Q3D3U4</accession>
<evidence type="ECO:0000256" key="2">
    <source>
        <dbReference type="ARBA" id="ARBA00022884"/>
    </source>
</evidence>
<protein>
    <recommendedName>
        <fullName evidence="5">Integrase catalytic domain-containing protein</fullName>
    </recommendedName>
</protein>
<reference evidence="6" key="1">
    <citation type="submission" date="2021-03" db="EMBL/GenBank/DDBJ databases">
        <title>Draft genome sequence of rust myrtle Austropuccinia psidii MF-1, a brazilian biotype.</title>
        <authorList>
            <person name="Quecine M.C."/>
            <person name="Pachon D.M.R."/>
            <person name="Bonatelli M.L."/>
            <person name="Correr F.H."/>
            <person name="Franceschini L.M."/>
            <person name="Leite T.F."/>
            <person name="Margarido G.R.A."/>
            <person name="Almeida C.A."/>
            <person name="Ferrarezi J.A."/>
            <person name="Labate C.A."/>
        </authorList>
    </citation>
    <scope>NUCLEOTIDE SEQUENCE</scope>
    <source>
        <strain evidence="6">MF-1</strain>
    </source>
</reference>
<evidence type="ECO:0000313" key="6">
    <source>
        <dbReference type="EMBL" id="MBW0494898.1"/>
    </source>
</evidence>
<dbReference type="GO" id="GO:0003964">
    <property type="term" value="F:RNA-directed DNA polymerase activity"/>
    <property type="evidence" value="ECO:0007669"/>
    <property type="project" value="UniProtKB-EC"/>
</dbReference>
<dbReference type="EMBL" id="AVOT02012810">
    <property type="protein sequence ID" value="MBW0494898.1"/>
    <property type="molecule type" value="Genomic_DNA"/>
</dbReference>
<dbReference type="GO" id="GO:0005634">
    <property type="term" value="C:nucleus"/>
    <property type="evidence" value="ECO:0007669"/>
    <property type="project" value="UniProtKB-ARBA"/>
</dbReference>
<organism evidence="6 7">
    <name type="scientific">Austropuccinia psidii MF-1</name>
    <dbReference type="NCBI Taxonomy" id="1389203"/>
    <lineage>
        <taxon>Eukaryota</taxon>
        <taxon>Fungi</taxon>
        <taxon>Dikarya</taxon>
        <taxon>Basidiomycota</taxon>
        <taxon>Pucciniomycotina</taxon>
        <taxon>Pucciniomycetes</taxon>
        <taxon>Pucciniales</taxon>
        <taxon>Sphaerophragmiaceae</taxon>
        <taxon>Austropuccinia</taxon>
    </lineage>
</organism>
<dbReference type="Pfam" id="PF25597">
    <property type="entry name" value="SH3_retrovirus"/>
    <property type="match status" value="1"/>
</dbReference>
<dbReference type="Pfam" id="PF00665">
    <property type="entry name" value="rve"/>
    <property type="match status" value="1"/>
</dbReference>
<dbReference type="AlphaFoldDB" id="A0A9Q3D3U4"/>
<dbReference type="PANTHER" id="PTHR42648">
    <property type="entry name" value="TRANSPOSASE, PUTATIVE-RELATED"/>
    <property type="match status" value="1"/>
</dbReference>
<comment type="caution">
    <text evidence="6">The sequence shown here is derived from an EMBL/GenBank/DDBJ whole genome shotgun (WGS) entry which is preliminary data.</text>
</comment>
<feature type="domain" description="Integrase catalytic" evidence="5">
    <location>
        <begin position="1"/>
        <end position="98"/>
    </location>
</feature>
<dbReference type="SUPFAM" id="SSF53098">
    <property type="entry name" value="Ribonuclease H-like"/>
    <property type="match status" value="1"/>
</dbReference>
<evidence type="ECO:0000256" key="4">
    <source>
        <dbReference type="ARBA" id="ARBA00049244"/>
    </source>
</evidence>
<dbReference type="InterPro" id="IPR057670">
    <property type="entry name" value="SH3_retrovirus"/>
</dbReference>
<dbReference type="GO" id="GO:0003887">
    <property type="term" value="F:DNA-directed DNA polymerase activity"/>
    <property type="evidence" value="ECO:0007669"/>
    <property type="project" value="UniProtKB-EC"/>
</dbReference>
<proteinExistence type="predicted"/>
<dbReference type="GO" id="GO:0032196">
    <property type="term" value="P:transposition"/>
    <property type="evidence" value="ECO:0007669"/>
    <property type="project" value="UniProtKB-KW"/>
</dbReference>
<evidence type="ECO:0000256" key="1">
    <source>
        <dbReference type="ARBA" id="ARBA00022578"/>
    </source>
</evidence>
<dbReference type="Proteomes" id="UP000765509">
    <property type="component" value="Unassembled WGS sequence"/>
</dbReference>
<comment type="catalytic activity">
    <reaction evidence="4">
        <text>DNA(n) + a 2'-deoxyribonucleoside 5'-triphosphate = DNA(n+1) + diphosphate</text>
        <dbReference type="Rhea" id="RHEA:22508"/>
        <dbReference type="Rhea" id="RHEA-COMP:17339"/>
        <dbReference type="Rhea" id="RHEA-COMP:17340"/>
        <dbReference type="ChEBI" id="CHEBI:33019"/>
        <dbReference type="ChEBI" id="CHEBI:61560"/>
        <dbReference type="ChEBI" id="CHEBI:173112"/>
        <dbReference type="EC" id="2.7.7.7"/>
    </reaction>
</comment>
<dbReference type="GO" id="GO:0003723">
    <property type="term" value="F:RNA binding"/>
    <property type="evidence" value="ECO:0007669"/>
    <property type="project" value="UniProtKB-KW"/>
</dbReference>
<keyword evidence="1" id="KW-0815">Transposition</keyword>
<dbReference type="PROSITE" id="PS50994">
    <property type="entry name" value="INTEGRASE"/>
    <property type="match status" value="1"/>
</dbReference>
<dbReference type="InterPro" id="IPR001584">
    <property type="entry name" value="Integrase_cat-core"/>
</dbReference>
<keyword evidence="7" id="KW-1185">Reference proteome</keyword>
<dbReference type="InterPro" id="IPR036397">
    <property type="entry name" value="RNaseH_sf"/>
</dbReference>
<dbReference type="OrthoDB" id="7696201at2759"/>
<name>A0A9Q3D3U4_9BASI</name>
<evidence type="ECO:0000259" key="5">
    <source>
        <dbReference type="PROSITE" id="PS50994"/>
    </source>
</evidence>